<reference evidence="1 2" key="1">
    <citation type="journal article" date="2016" name="Nat. Commun.">
        <title>Thousands of microbial genomes shed light on interconnected biogeochemical processes in an aquifer system.</title>
        <authorList>
            <person name="Anantharaman K."/>
            <person name="Brown C.T."/>
            <person name="Hug L.A."/>
            <person name="Sharon I."/>
            <person name="Castelle C.J."/>
            <person name="Probst A.J."/>
            <person name="Thomas B.C."/>
            <person name="Singh A."/>
            <person name="Wilkins M.J."/>
            <person name="Karaoz U."/>
            <person name="Brodie E.L."/>
            <person name="Williams K.H."/>
            <person name="Hubbard S.S."/>
            <person name="Banfield J.F."/>
        </authorList>
    </citation>
    <scope>NUCLEOTIDE SEQUENCE [LARGE SCALE GENOMIC DNA]</scope>
</reference>
<proteinExistence type="predicted"/>
<protein>
    <submittedName>
        <fullName evidence="1">Uncharacterized protein</fullName>
    </submittedName>
</protein>
<accession>A0A1F6W8B3</accession>
<dbReference type="AlphaFoldDB" id="A0A1F6W8B3"/>
<gene>
    <name evidence="1" type="ORF">A3D42_03375</name>
</gene>
<dbReference type="EMBL" id="MFUE01000007">
    <property type="protein sequence ID" value="OGI77925.1"/>
    <property type="molecule type" value="Genomic_DNA"/>
</dbReference>
<dbReference type="Proteomes" id="UP000177777">
    <property type="component" value="Unassembled WGS sequence"/>
</dbReference>
<evidence type="ECO:0000313" key="1">
    <source>
        <dbReference type="EMBL" id="OGI77925.1"/>
    </source>
</evidence>
<sequence>MYQKYYVGSVAVYTRLNGAGYRLVYPAKKVGERNINTFRPIDPVVGRKIEEIVSEKVSEIFVGECNENYDQPTRTI</sequence>
<name>A0A1F6W8B3_9BACT</name>
<organism evidence="1 2">
    <name type="scientific">Candidatus Nomurabacteria bacterium RIFCSPHIGHO2_02_FULL_41_18</name>
    <dbReference type="NCBI Taxonomy" id="1801754"/>
    <lineage>
        <taxon>Bacteria</taxon>
        <taxon>Candidatus Nomuraibacteriota</taxon>
    </lineage>
</organism>
<comment type="caution">
    <text evidence="1">The sequence shown here is derived from an EMBL/GenBank/DDBJ whole genome shotgun (WGS) entry which is preliminary data.</text>
</comment>
<evidence type="ECO:0000313" key="2">
    <source>
        <dbReference type="Proteomes" id="UP000177777"/>
    </source>
</evidence>